<proteinExistence type="predicted"/>
<dbReference type="Gene3D" id="3.30.565.40">
    <property type="entry name" value="Fervidobacterium nodosum Rt17-B1 like"/>
    <property type="match status" value="1"/>
</dbReference>
<evidence type="ECO:0000256" key="1">
    <source>
        <dbReference type="SAM" id="MobiDB-lite"/>
    </source>
</evidence>
<name>A0A1B2LXL5_9GAMM</name>
<protein>
    <recommendedName>
        <fullName evidence="2">DUF3298 domain-containing protein</fullName>
    </recommendedName>
</protein>
<dbReference type="AlphaFoldDB" id="A0A1B2LXL5"/>
<dbReference type="InterPro" id="IPR037126">
    <property type="entry name" value="PdaC/RsiV-like_sf"/>
</dbReference>
<organism evidence="3 4">
    <name type="scientific">Acinetobacter larvae</name>
    <dbReference type="NCBI Taxonomy" id="1789224"/>
    <lineage>
        <taxon>Bacteria</taxon>
        <taxon>Pseudomonadati</taxon>
        <taxon>Pseudomonadota</taxon>
        <taxon>Gammaproteobacteria</taxon>
        <taxon>Moraxellales</taxon>
        <taxon>Moraxellaceae</taxon>
        <taxon>Acinetobacter</taxon>
    </lineage>
</organism>
<evidence type="ECO:0000313" key="3">
    <source>
        <dbReference type="EMBL" id="AOA57629.1"/>
    </source>
</evidence>
<dbReference type="KEGG" id="ala:BFG52_04170"/>
<feature type="domain" description="DUF3298" evidence="2">
    <location>
        <begin position="158"/>
        <end position="218"/>
    </location>
</feature>
<feature type="compositionally biased region" description="Low complexity" evidence="1">
    <location>
        <begin position="11"/>
        <end position="20"/>
    </location>
</feature>
<sequence>MLGACQEKPETQVNQQQATQSQDVQLIQSQNEKIADAKAQFCDEDGCTLYDLQTVKTNLPWLNDYFKQRFHKDLPDAFTEANTVKTGQQKASAALSQSRMWVRYVGQNQKLATFVIQTYLYGAGAAHGMSHQEYVNFDLSSQQRLSLDDIILPGRSQQLLKQLYDANSIWLQAHQISPEKLELSDNFYYGANGIVFVYPLYELASYAEGMSELTLPYSQAQALMKKQYLPTLPTYLSDEQLISAAAESPTAASAVSASTAVVEK</sequence>
<evidence type="ECO:0000259" key="2">
    <source>
        <dbReference type="Pfam" id="PF11738"/>
    </source>
</evidence>
<keyword evidence="4" id="KW-1185">Reference proteome</keyword>
<dbReference type="EMBL" id="CP016895">
    <property type="protein sequence ID" value="AOA57629.1"/>
    <property type="molecule type" value="Genomic_DNA"/>
</dbReference>
<feature type="region of interest" description="Disordered" evidence="1">
    <location>
        <begin position="1"/>
        <end position="20"/>
    </location>
</feature>
<gene>
    <name evidence="3" type="ORF">BFG52_04170</name>
</gene>
<evidence type="ECO:0000313" key="4">
    <source>
        <dbReference type="Proteomes" id="UP000093391"/>
    </source>
</evidence>
<dbReference type="InterPro" id="IPR021729">
    <property type="entry name" value="DUF3298"/>
</dbReference>
<dbReference type="Gene3D" id="3.90.640.20">
    <property type="entry name" value="Heat-shock cognate protein, ATPase"/>
    <property type="match status" value="1"/>
</dbReference>
<accession>A0A1B2LXL5</accession>
<reference evidence="3 4" key="1">
    <citation type="submission" date="2016-08" db="EMBL/GenBank/DDBJ databases">
        <authorList>
            <person name="Seilhamer J.J."/>
        </authorList>
    </citation>
    <scope>NUCLEOTIDE SEQUENCE [LARGE SCALE GENOMIC DNA]</scope>
    <source>
        <strain evidence="3 4">BRTC-1</strain>
    </source>
</reference>
<dbReference type="STRING" id="1789224.BFG52_04170"/>
<dbReference type="Pfam" id="PF11738">
    <property type="entry name" value="DUF3298"/>
    <property type="match status" value="1"/>
</dbReference>
<dbReference type="Proteomes" id="UP000093391">
    <property type="component" value="Chromosome"/>
</dbReference>